<protein>
    <submittedName>
        <fullName evidence="5">Protein disulfide oxidoreductase</fullName>
    </submittedName>
</protein>
<gene>
    <name evidence="5" type="ORF">D5018_10015</name>
</gene>
<organism evidence="5 6">
    <name type="scientific">Parashewanella curva</name>
    <dbReference type="NCBI Taxonomy" id="2338552"/>
    <lineage>
        <taxon>Bacteria</taxon>
        <taxon>Pseudomonadati</taxon>
        <taxon>Pseudomonadota</taxon>
        <taxon>Gammaproteobacteria</taxon>
        <taxon>Alteromonadales</taxon>
        <taxon>Shewanellaceae</taxon>
        <taxon>Parashewanella</taxon>
    </lineage>
</organism>
<dbReference type="Proteomes" id="UP000281474">
    <property type="component" value="Unassembled WGS sequence"/>
</dbReference>
<proteinExistence type="predicted"/>
<keyword evidence="6" id="KW-1185">Reference proteome</keyword>
<name>A0A3L8PWX5_9GAMM</name>
<reference evidence="5 6" key="1">
    <citation type="submission" date="2018-09" db="EMBL/GenBank/DDBJ databases">
        <title>Phylogeny of the Shewanellaceae, and recommendation for two new genera, Pseudoshewanella and Parashewanella.</title>
        <authorList>
            <person name="Wang G."/>
        </authorList>
    </citation>
    <scope>NUCLEOTIDE SEQUENCE [LARGE SCALE GENOMIC DNA]</scope>
    <source>
        <strain evidence="5 6">C51</strain>
    </source>
</reference>
<comment type="caution">
    <text evidence="5">The sequence shown here is derived from an EMBL/GenBank/DDBJ whole genome shotgun (WGS) entry which is preliminary data.</text>
</comment>
<dbReference type="OrthoDB" id="9796554at2"/>
<dbReference type="GO" id="GO:0030313">
    <property type="term" value="C:cell envelope"/>
    <property type="evidence" value="ECO:0007669"/>
    <property type="project" value="UniProtKB-SubCell"/>
</dbReference>
<dbReference type="InterPro" id="IPR036249">
    <property type="entry name" value="Thioredoxin-like_sf"/>
</dbReference>
<dbReference type="AlphaFoldDB" id="A0A3L8PWX5"/>
<dbReference type="InterPro" id="IPR017937">
    <property type="entry name" value="Thioredoxin_CS"/>
</dbReference>
<evidence type="ECO:0000256" key="2">
    <source>
        <dbReference type="ARBA" id="ARBA00022748"/>
    </source>
</evidence>
<evidence type="ECO:0000313" key="6">
    <source>
        <dbReference type="Proteomes" id="UP000281474"/>
    </source>
</evidence>
<sequence>MKKSHGTFFMNLKRIPFISASSSSFSWKKAVRDVVILSAIVLGVSYYLHSDMAPGEAPILSGITTQGKTISLADKPKEPTLVYFWGTWCGYCSFTSPMVENVAKDHPVISVAIASGTNLEINQHMQDKGLAFPVINDSTSHITNRWGASGVPAIFIIDTDGNIAAKTTGPTSEWGLRLRLWWASL</sequence>
<comment type="subcellular location">
    <subcellularLocation>
        <location evidence="1">Cell envelope</location>
    </subcellularLocation>
</comment>
<dbReference type="InterPro" id="IPR013740">
    <property type="entry name" value="Redoxin"/>
</dbReference>
<evidence type="ECO:0000313" key="5">
    <source>
        <dbReference type="EMBL" id="RLV59801.1"/>
    </source>
</evidence>
<dbReference type="EMBL" id="QZEI01000026">
    <property type="protein sequence ID" value="RLV59801.1"/>
    <property type="molecule type" value="Genomic_DNA"/>
</dbReference>
<dbReference type="CDD" id="cd03011">
    <property type="entry name" value="TlpA_like_ScsD_MtbDsbE"/>
    <property type="match status" value="1"/>
</dbReference>
<dbReference type="PANTHER" id="PTHR42852:SF17">
    <property type="entry name" value="THIOREDOXIN-LIKE PROTEIN HI_1115"/>
    <property type="match status" value="1"/>
</dbReference>
<dbReference type="PROSITE" id="PS00194">
    <property type="entry name" value="THIOREDOXIN_1"/>
    <property type="match status" value="1"/>
</dbReference>
<dbReference type="Gene3D" id="3.40.30.10">
    <property type="entry name" value="Glutaredoxin"/>
    <property type="match status" value="1"/>
</dbReference>
<dbReference type="Pfam" id="PF08534">
    <property type="entry name" value="Redoxin"/>
    <property type="match status" value="1"/>
</dbReference>
<dbReference type="GO" id="GO:0017004">
    <property type="term" value="P:cytochrome complex assembly"/>
    <property type="evidence" value="ECO:0007669"/>
    <property type="project" value="UniProtKB-KW"/>
</dbReference>
<dbReference type="InterPro" id="IPR050553">
    <property type="entry name" value="Thioredoxin_ResA/DsbE_sf"/>
</dbReference>
<dbReference type="GO" id="GO:0015036">
    <property type="term" value="F:disulfide oxidoreductase activity"/>
    <property type="evidence" value="ECO:0007669"/>
    <property type="project" value="UniProtKB-ARBA"/>
</dbReference>
<dbReference type="InterPro" id="IPR013766">
    <property type="entry name" value="Thioredoxin_domain"/>
</dbReference>
<feature type="domain" description="Thioredoxin" evidence="4">
    <location>
        <begin position="51"/>
        <end position="185"/>
    </location>
</feature>
<dbReference type="PROSITE" id="PS51352">
    <property type="entry name" value="THIOREDOXIN_2"/>
    <property type="match status" value="1"/>
</dbReference>
<keyword evidence="2" id="KW-0201">Cytochrome c-type biogenesis</keyword>
<dbReference type="SUPFAM" id="SSF52833">
    <property type="entry name" value="Thioredoxin-like"/>
    <property type="match status" value="1"/>
</dbReference>
<keyword evidence="3" id="KW-0676">Redox-active center</keyword>
<accession>A0A3L8PWX5</accession>
<evidence type="ECO:0000256" key="1">
    <source>
        <dbReference type="ARBA" id="ARBA00004196"/>
    </source>
</evidence>
<dbReference type="PANTHER" id="PTHR42852">
    <property type="entry name" value="THIOL:DISULFIDE INTERCHANGE PROTEIN DSBE"/>
    <property type="match status" value="1"/>
</dbReference>
<evidence type="ECO:0000256" key="3">
    <source>
        <dbReference type="ARBA" id="ARBA00023284"/>
    </source>
</evidence>
<evidence type="ECO:0000259" key="4">
    <source>
        <dbReference type="PROSITE" id="PS51352"/>
    </source>
</evidence>